<dbReference type="Pfam" id="PF00566">
    <property type="entry name" value="RabGAP-TBC"/>
    <property type="match status" value="1"/>
</dbReference>
<dbReference type="InterPro" id="IPR035969">
    <property type="entry name" value="Rab-GAP_TBC_sf"/>
</dbReference>
<dbReference type="Proteomes" id="UP000663828">
    <property type="component" value="Unassembled WGS sequence"/>
</dbReference>
<keyword evidence="6" id="KW-1185">Reference proteome</keyword>
<dbReference type="PANTHER" id="PTHR47219:SF20">
    <property type="entry name" value="TBC1 DOMAIN FAMILY MEMBER 2B"/>
    <property type="match status" value="1"/>
</dbReference>
<evidence type="ECO:0000313" key="5">
    <source>
        <dbReference type="EMBL" id="CAF1033915.1"/>
    </source>
</evidence>
<evidence type="ECO:0008006" key="7">
    <source>
        <dbReference type="Google" id="ProtNLM"/>
    </source>
</evidence>
<evidence type="ECO:0000256" key="1">
    <source>
        <dbReference type="ARBA" id="ARBA00004300"/>
    </source>
</evidence>
<protein>
    <recommendedName>
        <fullName evidence="7">TBC1 domain family member 2B</fullName>
    </recommendedName>
</protein>
<dbReference type="GO" id="GO:0005096">
    <property type="term" value="F:GTPase activator activity"/>
    <property type="evidence" value="ECO:0007669"/>
    <property type="project" value="TreeGrafter"/>
</dbReference>
<dbReference type="InterPro" id="IPR056602">
    <property type="entry name" value="Beta-prop_LRRK2"/>
</dbReference>
<dbReference type="Gene3D" id="1.10.8.270">
    <property type="entry name" value="putative rabgap domain of human tbc1 domain family member 14 like domains"/>
    <property type="match status" value="1"/>
</dbReference>
<gene>
    <name evidence="5" type="ORF">XAT740_LOCUS14898</name>
</gene>
<name>A0A814J314_ADIRI</name>
<evidence type="ECO:0000259" key="3">
    <source>
        <dbReference type="PROSITE" id="PS50003"/>
    </source>
</evidence>
<dbReference type="SUPFAM" id="SSF50998">
    <property type="entry name" value="Quinoprotein alcohol dehydrogenase-like"/>
    <property type="match status" value="1"/>
</dbReference>
<dbReference type="InterPro" id="IPR011993">
    <property type="entry name" value="PH-like_dom_sf"/>
</dbReference>
<feature type="compositionally biased region" description="Polar residues" evidence="2">
    <location>
        <begin position="179"/>
        <end position="191"/>
    </location>
</feature>
<dbReference type="FunFam" id="1.10.8.270:FF:000026">
    <property type="entry name" value="TBC (Tre-2/Bub2/Cdc16) domain family"/>
    <property type="match status" value="1"/>
</dbReference>
<dbReference type="SMART" id="SM00233">
    <property type="entry name" value="PH"/>
    <property type="match status" value="1"/>
</dbReference>
<dbReference type="SUPFAM" id="SSF47923">
    <property type="entry name" value="Ypt/Rab-GAP domain of gyp1p"/>
    <property type="match status" value="2"/>
</dbReference>
<feature type="domain" description="PH" evidence="3">
    <location>
        <begin position="6"/>
        <end position="108"/>
    </location>
</feature>
<dbReference type="InterPro" id="IPR050302">
    <property type="entry name" value="Rab_GAP_TBC_domain"/>
</dbReference>
<evidence type="ECO:0000256" key="2">
    <source>
        <dbReference type="SAM" id="MobiDB-lite"/>
    </source>
</evidence>
<dbReference type="SUPFAM" id="SSF50729">
    <property type="entry name" value="PH domain-like"/>
    <property type="match status" value="1"/>
</dbReference>
<dbReference type="PANTHER" id="PTHR47219">
    <property type="entry name" value="RAB GTPASE-ACTIVATING PROTEIN 1-LIKE"/>
    <property type="match status" value="1"/>
</dbReference>
<dbReference type="InterPro" id="IPR015943">
    <property type="entry name" value="WD40/YVTN_repeat-like_dom_sf"/>
</dbReference>
<comment type="caution">
    <text evidence="5">The sequence shown here is derived from an EMBL/GenBank/DDBJ whole genome shotgun (WGS) entry which is preliminary data.</text>
</comment>
<dbReference type="Gene3D" id="1.10.472.80">
    <property type="entry name" value="Ypt/Rab-GAP domain of gyp1p, domain 3"/>
    <property type="match status" value="1"/>
</dbReference>
<dbReference type="GO" id="GO:0031267">
    <property type="term" value="F:small GTPase binding"/>
    <property type="evidence" value="ECO:0007669"/>
    <property type="project" value="TreeGrafter"/>
</dbReference>
<dbReference type="SMART" id="SM00164">
    <property type="entry name" value="TBC"/>
    <property type="match status" value="1"/>
</dbReference>
<dbReference type="Gene3D" id="2.30.29.30">
    <property type="entry name" value="Pleckstrin-homology domain (PH domain)/Phosphotyrosine-binding domain (PTB)"/>
    <property type="match status" value="1"/>
</dbReference>
<accession>A0A814J314</accession>
<evidence type="ECO:0000313" key="6">
    <source>
        <dbReference type="Proteomes" id="UP000663828"/>
    </source>
</evidence>
<dbReference type="Gene3D" id="2.130.10.10">
    <property type="entry name" value="YVTN repeat-like/Quinoprotein amine dehydrogenase"/>
    <property type="match status" value="1"/>
</dbReference>
<sequence length="1343" mass="154476">MENLACYSLSGYLSLKPLGALSLVLPTRRYWCAFNESLQTLEFYQSERDFLGNKTPVESISLHRAAITLSTSEERVFIILTNNKEYHLRAENHEALMIWLLGLQTKRDSCNPSKMSTLMPDTDTTIEIDEVINNDDVWRSCRADSLTRMDYCQPRMFLTERPNLSDISSEDERHRRNSFNEINPRKTSLSSNPGAHLCDTCASSLCSPCRLTLVRPLDSIRESTPYRTGSSSHSIESSDSAFCDQRLLDLNDGLHHPTTLQETLLALKSELASLINKENVYQTIIKERTDVIRKLEKQLSDVLQSQTPSSKQQTISKLFQERSRESNNELKFLHCEITKLHRIIRDDDVKIRKLGKIVRSQQAQRESLQRDYIYLLQNSLSTEDTRLFGGLKHRDRLKDLLIECRKRDPSLPSFDSLEGSGLYIDSYGFKHEKSNENDRLQYICVKLTHFFDSKAHGTDEHAWRSLLKTHQTSSTVPVNDFLIETNLLHQLNMYFQKTLKYLVRQGVPNHLRSEIWHVLIQKQVNDIRKEKGSAYYHHLSHLLPNSDLDNKFEKQIALDLYRTMPSNIRFSSKDSDGIRQLRQVLQVFCLHNSTIGYCQGMNFIVAVALLLLEPEDAFWLLIAITECHLNNYYDIGLIGAQVDQFVLKDLIQQNAPDIYQHFENNEVDITSLTLNWFMAIFIDSVPFETLLRIWDCFLLEGVKVLFRFALAILIINRENILIRTDTISMMKHIKDSTKHLIDVESLFKANLKPFCHRKDIAIKQAYWTKMLTDKVVKRQLSREGFTKQDYVFQEINQSSTTLDCAVVLPGNLVWIAFGSRYSLHLFEVNVERGIMMDLETSYNSRAFCMACVSNEYVLIGTLCGTLLSYSIDDRRIQWATRLRSCVLCMTSSNKVDFNRIYCGLSDGNIAIVELYNQREPEEAFCITIDKSAITAITYHNDRLWCLSATKMTILNEKTLDILSSVDLTYESLDPTSLLYYDEDDQEHDYLWILLRSTSNTLQVWNQSDRKLHGTICLNHLFEKIGRIDAQSVILEENSQIDSNDEATGSSNLSDQIRITSFLIHNEQLWIGTSTGVIFVFNFTIQPKSRQTYSSNTKSSSRSMSVTCPMLNHLSRSYLSSLPDLVNNPKKSRSRSDSAMIDLVNSSDDCWNVNQFYRITFTPQTKDRSIPIQRRRRNHHSTLTCSNTDQQIPCEIDSGDTSTTLTSTKTRSSSPAVISTDEWCKEYRHIRLPSTKQQRSLEASASLSFSLVFKAKIADAPVKCICKTKCNDQIIILTCSGKLGDDEVVCRWKQVGNTNQWTNDVIVELSTETMLPIRPLYARQQYLRDHRDRSVSISSTTSKL</sequence>
<dbReference type="PROSITE" id="PS50086">
    <property type="entry name" value="TBC_RABGAP"/>
    <property type="match status" value="1"/>
</dbReference>
<dbReference type="EMBL" id="CAJNOR010000906">
    <property type="protein sequence ID" value="CAF1033915.1"/>
    <property type="molecule type" value="Genomic_DNA"/>
</dbReference>
<organism evidence="5 6">
    <name type="scientific">Adineta ricciae</name>
    <name type="common">Rotifer</name>
    <dbReference type="NCBI Taxonomy" id="249248"/>
    <lineage>
        <taxon>Eukaryota</taxon>
        <taxon>Metazoa</taxon>
        <taxon>Spiralia</taxon>
        <taxon>Gnathifera</taxon>
        <taxon>Rotifera</taxon>
        <taxon>Eurotatoria</taxon>
        <taxon>Bdelloidea</taxon>
        <taxon>Adinetida</taxon>
        <taxon>Adinetidae</taxon>
        <taxon>Adineta</taxon>
    </lineage>
</organism>
<proteinExistence type="predicted"/>
<dbReference type="Pfam" id="PF23748">
    <property type="entry name" value="Beta-prop_LRRK2"/>
    <property type="match status" value="1"/>
</dbReference>
<dbReference type="InterPro" id="IPR000195">
    <property type="entry name" value="Rab-GAP-TBC_dom"/>
</dbReference>
<dbReference type="PROSITE" id="PS50003">
    <property type="entry name" value="PH_DOMAIN"/>
    <property type="match status" value="1"/>
</dbReference>
<feature type="domain" description="Rab-GAP TBC" evidence="4">
    <location>
        <begin position="506"/>
        <end position="701"/>
    </location>
</feature>
<dbReference type="GO" id="GO:0005813">
    <property type="term" value="C:centrosome"/>
    <property type="evidence" value="ECO:0007669"/>
    <property type="project" value="UniProtKB-SubCell"/>
</dbReference>
<dbReference type="InterPro" id="IPR001849">
    <property type="entry name" value="PH_domain"/>
</dbReference>
<comment type="subcellular location">
    <subcellularLocation>
        <location evidence="1">Cytoplasm</location>
        <location evidence="1">Cytoskeleton</location>
        <location evidence="1">Microtubule organizing center</location>
        <location evidence="1">Centrosome</location>
    </subcellularLocation>
</comment>
<reference evidence="5" key="1">
    <citation type="submission" date="2021-02" db="EMBL/GenBank/DDBJ databases">
        <authorList>
            <person name="Nowell W R."/>
        </authorList>
    </citation>
    <scope>NUCLEOTIDE SEQUENCE</scope>
</reference>
<evidence type="ECO:0000259" key="4">
    <source>
        <dbReference type="PROSITE" id="PS50086"/>
    </source>
</evidence>
<feature type="region of interest" description="Disordered" evidence="2">
    <location>
        <begin position="166"/>
        <end position="191"/>
    </location>
</feature>
<dbReference type="InterPro" id="IPR011047">
    <property type="entry name" value="Quinoprotein_ADH-like_sf"/>
</dbReference>